<evidence type="ECO:0000259" key="12">
    <source>
        <dbReference type="PROSITE" id="PS50994"/>
    </source>
</evidence>
<gene>
    <name evidence="13" type="ORF">FVE85_4797</name>
</gene>
<feature type="region of interest" description="Disordered" evidence="11">
    <location>
        <begin position="1364"/>
        <end position="1433"/>
    </location>
</feature>
<feature type="region of interest" description="Disordered" evidence="11">
    <location>
        <begin position="769"/>
        <end position="789"/>
    </location>
</feature>
<evidence type="ECO:0000256" key="2">
    <source>
        <dbReference type="ARBA" id="ARBA00022723"/>
    </source>
</evidence>
<dbReference type="GO" id="GO:0003676">
    <property type="term" value="F:nucleic acid binding"/>
    <property type="evidence" value="ECO:0007669"/>
    <property type="project" value="InterPro"/>
</dbReference>
<evidence type="ECO:0000256" key="4">
    <source>
        <dbReference type="ARBA" id="ARBA00022801"/>
    </source>
</evidence>
<dbReference type="PANTHER" id="PTHR42648:SF11">
    <property type="entry name" value="TRANSPOSON TY4-P GAG-POL POLYPROTEIN"/>
    <property type="match status" value="1"/>
</dbReference>
<keyword evidence="8" id="KW-0548">Nucleotidyltransferase</keyword>
<keyword evidence="1" id="KW-0540">Nuclease</keyword>
<dbReference type="GO" id="GO:0016787">
    <property type="term" value="F:hydrolase activity"/>
    <property type="evidence" value="ECO:0007669"/>
    <property type="project" value="UniProtKB-KW"/>
</dbReference>
<dbReference type="SUPFAM" id="SSF53098">
    <property type="entry name" value="Ribonuclease H-like"/>
    <property type="match status" value="1"/>
</dbReference>
<keyword evidence="5" id="KW-0460">Magnesium</keyword>
<dbReference type="PANTHER" id="PTHR42648">
    <property type="entry name" value="TRANSPOSASE, PUTATIVE-RELATED"/>
    <property type="match status" value="1"/>
</dbReference>
<dbReference type="Pfam" id="PF07727">
    <property type="entry name" value="RVT_2"/>
    <property type="match status" value="1"/>
</dbReference>
<keyword evidence="14" id="KW-1185">Reference proteome</keyword>
<dbReference type="GO" id="GO:0015074">
    <property type="term" value="P:DNA integration"/>
    <property type="evidence" value="ECO:0007669"/>
    <property type="project" value="UniProtKB-KW"/>
</dbReference>
<dbReference type="OrthoDB" id="7789875at2759"/>
<dbReference type="Pfam" id="PF03732">
    <property type="entry name" value="Retrotrans_gag"/>
    <property type="match status" value="1"/>
</dbReference>
<evidence type="ECO:0000256" key="6">
    <source>
        <dbReference type="ARBA" id="ARBA00022908"/>
    </source>
</evidence>
<dbReference type="Gene3D" id="2.40.70.10">
    <property type="entry name" value="Acid Proteases"/>
    <property type="match status" value="1"/>
</dbReference>
<evidence type="ECO:0000313" key="13">
    <source>
        <dbReference type="EMBL" id="KAA8493660.1"/>
    </source>
</evidence>
<dbReference type="InterPro" id="IPR039537">
    <property type="entry name" value="Retrotran_Ty1/copia-like"/>
</dbReference>
<sequence length="1433" mass="156921">MENLRQALAPRAGGPLEPEVRVSRLDSFDGTRDVVVLQTWPFTAREVILVPLRDAAGLSARAGPGDAQVFAQVERKAIRVAATYFRGSALIWWIGVVSANSPPDTWDVFQREVELQFAPPNAVRQARDELAALTQTGEVSEYCDRFNHIVLRVPGITQDEMPDRFVRGLKRAHRIEVLKACVDNVSDAMRVALSVESALSIYPGVYVETRGRQVTSSGHGQGPVPMELGLADGNILTLGASDVCASAPNLEQNERRGLVVPLLSSPCALQVRLGEEFATAEALIDSGANACFMRKVVADKLVRGGAKLERCEPIEVCLANGFACTASNLLVCAVAALSVPFFKIPESRLTCQFIVAERLSYEVILGKPWLETALKGSAEAMASKVVPCHDLMHLPKDPACGPCQTAKLRRTSSWRSGDQAVSRSVLGLDLVDAGGDERGWSRRGARYLMVALDHPDRWLAVEPLMSKSSEATAEALERILAGEAWPSVIKTDDGREFSGAFARAVLKHGARHEGAVPRRPNTHAPVESMNRTLLGAVRTTLVAAGLPLRFWEDAALSFAFAWNRAERDEVSQKSPYEVRYKKKFAQEKLLPFGCAIMYLDEEAAKFESRSRLGIFIKYHEETGIVVVESEELARGRAREIVTRDYVPKKIDYPARRLGLRPLGEQLWLEDFGQEHNNGDHVAYELCGKCGKRKVLQIRCLKCLGKRGKRHRKDDSCTLGPCRCTPTEILEHARKVAARAEHQAAQFLETQKSEQDRLARAKAAAEKGERRAQCAKAGASSVQTSRENKPYKRQPLKLGLGVTTVVARSVALVQKGFAKARDVEVDRHRRFRTWDPEPVSFECAKAEPGAVFVNAHFIYTLRHSEAAQQVEKVRLVAAGNNVRDAGGARLSRDAPYTTPASLASFRTAVAVAAARGYVIAKLDMTSAYLQVNVRGAPVFVRLPEELPESKEGVFRLRRALYGLERSGADFIIEVTRRLNEQGWKEAAPSLFAREKATLAAYVDDFLLAGPADELSAVERSLRQMFTFDEASERLSCGEINFLGIKVRRAQGFIEIDHTDYAKWVGTHTSLCAGIDATTPDVEVPAEDYDSVLFGVDAPRAQIGALLWLSRTTRPEISRAVARAARFLDKWNIGAQKILDRCLSYLRGKKRSILRYPCGSAEGESCADVCLKIYSDSDFAGDSGATCKSTSGMVVFIEIRQRKYLIDWSSRAQRAVSTSSAEAEVIALSQACKVSLGLAPTCELSGQGEAVMLDVYTDSQAALKAVEKGYSAKLAHARRTQRVSIAWLHELAEGGLVRFGWIRGTENPADLFTKTFSRPQFDIKLKILGLGDDRTGKKLCVNGGDETGSEGAAEDVSDRFNILRHSPVESGHGSEQTRPRSCNGRQSGGHEMAAVLSAGRDGYKVGAHQLFSSGAGPTSQDTSKGAKKGEGLVQD</sequence>
<name>A0A5J4YRX6_PORPP</name>
<dbReference type="InterPro" id="IPR013103">
    <property type="entry name" value="RVT_2"/>
</dbReference>
<protein>
    <submittedName>
        <fullName evidence="13">Copia protein</fullName>
    </submittedName>
</protein>
<dbReference type="GO" id="GO:0003887">
    <property type="term" value="F:DNA-directed DNA polymerase activity"/>
    <property type="evidence" value="ECO:0007669"/>
    <property type="project" value="UniProtKB-KW"/>
</dbReference>
<dbReference type="Proteomes" id="UP000324585">
    <property type="component" value="Unassembled WGS sequence"/>
</dbReference>
<evidence type="ECO:0000256" key="9">
    <source>
        <dbReference type="ARBA" id="ARBA00023172"/>
    </source>
</evidence>
<evidence type="ECO:0000256" key="8">
    <source>
        <dbReference type="ARBA" id="ARBA00022932"/>
    </source>
</evidence>
<keyword evidence="8" id="KW-0808">Transferase</keyword>
<keyword evidence="9" id="KW-0233">DNA recombination</keyword>
<dbReference type="InterPro" id="IPR036397">
    <property type="entry name" value="RNaseH_sf"/>
</dbReference>
<keyword evidence="4" id="KW-0378">Hydrolase</keyword>
<keyword evidence="6" id="KW-0229">DNA integration</keyword>
<feature type="domain" description="Integrase catalytic" evidence="12">
    <location>
        <begin position="416"/>
        <end position="583"/>
    </location>
</feature>
<feature type="compositionally biased region" description="Polar residues" evidence="11">
    <location>
        <begin position="1371"/>
        <end position="1383"/>
    </location>
</feature>
<accession>A0A5J4YRX6</accession>
<dbReference type="CDD" id="cd09272">
    <property type="entry name" value="RNase_HI_RT_Ty1"/>
    <property type="match status" value="1"/>
</dbReference>
<comment type="caution">
    <text evidence="13">The sequence shown here is derived from an EMBL/GenBank/DDBJ whole genome shotgun (WGS) entry which is preliminary data.</text>
</comment>
<dbReference type="GO" id="GO:0003964">
    <property type="term" value="F:RNA-directed DNA polymerase activity"/>
    <property type="evidence" value="ECO:0007669"/>
    <property type="project" value="UniProtKB-KW"/>
</dbReference>
<evidence type="ECO:0000256" key="7">
    <source>
        <dbReference type="ARBA" id="ARBA00022918"/>
    </source>
</evidence>
<keyword evidence="2" id="KW-0479">Metal-binding</keyword>
<dbReference type="Gene3D" id="3.30.420.10">
    <property type="entry name" value="Ribonuclease H-like superfamily/Ribonuclease H"/>
    <property type="match status" value="2"/>
</dbReference>
<feature type="compositionally biased region" description="Polar residues" evidence="11">
    <location>
        <begin position="1408"/>
        <end position="1421"/>
    </location>
</feature>
<evidence type="ECO:0000256" key="10">
    <source>
        <dbReference type="ARBA" id="ARBA00023268"/>
    </source>
</evidence>
<dbReference type="GO" id="GO:0006310">
    <property type="term" value="P:DNA recombination"/>
    <property type="evidence" value="ECO:0007669"/>
    <property type="project" value="UniProtKB-KW"/>
</dbReference>
<dbReference type="InterPro" id="IPR001584">
    <property type="entry name" value="Integrase_cat-core"/>
</dbReference>
<keyword evidence="3" id="KW-0255">Endonuclease</keyword>
<proteinExistence type="predicted"/>
<evidence type="ECO:0000256" key="1">
    <source>
        <dbReference type="ARBA" id="ARBA00022722"/>
    </source>
</evidence>
<organism evidence="13 14">
    <name type="scientific">Porphyridium purpureum</name>
    <name type="common">Red alga</name>
    <name type="synonym">Porphyridium cruentum</name>
    <dbReference type="NCBI Taxonomy" id="35688"/>
    <lineage>
        <taxon>Eukaryota</taxon>
        <taxon>Rhodophyta</taxon>
        <taxon>Bangiophyceae</taxon>
        <taxon>Porphyridiales</taxon>
        <taxon>Porphyridiaceae</taxon>
        <taxon>Porphyridium</taxon>
    </lineage>
</organism>
<evidence type="ECO:0000313" key="14">
    <source>
        <dbReference type="Proteomes" id="UP000324585"/>
    </source>
</evidence>
<evidence type="ECO:0000256" key="11">
    <source>
        <dbReference type="SAM" id="MobiDB-lite"/>
    </source>
</evidence>
<reference evidence="14" key="1">
    <citation type="journal article" date="2019" name="Nat. Commun.">
        <title>Expansion of phycobilisome linker gene families in mesophilic red algae.</title>
        <authorList>
            <person name="Lee J."/>
            <person name="Kim D."/>
            <person name="Bhattacharya D."/>
            <person name="Yoon H.S."/>
        </authorList>
    </citation>
    <scope>NUCLEOTIDE SEQUENCE [LARGE SCALE GENOMIC DNA]</scope>
    <source>
        <strain evidence="14">CCMP 1328</strain>
    </source>
</reference>
<evidence type="ECO:0000256" key="3">
    <source>
        <dbReference type="ARBA" id="ARBA00022759"/>
    </source>
</evidence>
<dbReference type="GO" id="GO:0004519">
    <property type="term" value="F:endonuclease activity"/>
    <property type="evidence" value="ECO:0007669"/>
    <property type="project" value="UniProtKB-KW"/>
</dbReference>
<dbReference type="InterPro" id="IPR012337">
    <property type="entry name" value="RNaseH-like_sf"/>
</dbReference>
<dbReference type="InterPro" id="IPR021109">
    <property type="entry name" value="Peptidase_aspartic_dom_sf"/>
</dbReference>
<dbReference type="CDD" id="cd00303">
    <property type="entry name" value="retropepsin_like"/>
    <property type="match status" value="1"/>
</dbReference>
<dbReference type="InterPro" id="IPR005162">
    <property type="entry name" value="Retrotrans_gag_dom"/>
</dbReference>
<keyword evidence="8" id="KW-0239">DNA-directed DNA polymerase</keyword>
<dbReference type="PROSITE" id="PS50994">
    <property type="entry name" value="INTEGRASE"/>
    <property type="match status" value="1"/>
</dbReference>
<dbReference type="GO" id="GO:0046872">
    <property type="term" value="F:metal ion binding"/>
    <property type="evidence" value="ECO:0007669"/>
    <property type="project" value="UniProtKB-KW"/>
</dbReference>
<dbReference type="EMBL" id="VRMN01000006">
    <property type="protein sequence ID" value="KAA8493660.1"/>
    <property type="molecule type" value="Genomic_DNA"/>
</dbReference>
<keyword evidence="10" id="KW-0511">Multifunctional enzyme</keyword>
<keyword evidence="7" id="KW-0695">RNA-directed DNA polymerase</keyword>
<evidence type="ECO:0000256" key="5">
    <source>
        <dbReference type="ARBA" id="ARBA00022842"/>
    </source>
</evidence>